<feature type="transmembrane region" description="Helical" evidence="10">
    <location>
        <begin position="227"/>
        <end position="246"/>
    </location>
</feature>
<sequence length="342" mass="39275">MVKGFSLGTSFVSIALKVFLFTFYRESSIELHTTLHNYHKESMSDENLHQFVLKRVTGFSRLTLILTVLVYNGCFMYLFIPLITIIVEKLQHVPITYLLPVTALYPWEISPGGLLYTLTYIYEGYNILCLGIVTCGVDSLFGYYIFHIIGQLRVLSYDIMTIKSACNVDVLIRKWIKKFVVLKGCCNILQKIYGPIIVWQIVTNSAVICTVLFQISQAKRLSLGRYILIIGYSGTKIIQTYIYSWAGSVLMLESEGLSESVYFSNWLEQCQRFKTSILFILTQKPLKITAASCMTVSTEMFIMVIFPPKHIVKLNVFIYLFQTLNTAVSYFFLLKTFEEQQS</sequence>
<feature type="transmembrane region" description="Helical" evidence="10">
    <location>
        <begin position="6"/>
        <end position="24"/>
    </location>
</feature>
<dbReference type="RefSeq" id="XP_011307590.1">
    <property type="nucleotide sequence ID" value="XM_011309288.1"/>
</dbReference>
<dbReference type="GO" id="GO:0007165">
    <property type="term" value="P:signal transduction"/>
    <property type="evidence" value="ECO:0007669"/>
    <property type="project" value="UniProtKB-KW"/>
</dbReference>
<dbReference type="Pfam" id="PF02949">
    <property type="entry name" value="7tm_6"/>
    <property type="match status" value="1"/>
</dbReference>
<evidence type="ECO:0000256" key="6">
    <source>
        <dbReference type="ARBA" id="ARBA00022989"/>
    </source>
</evidence>
<dbReference type="GO" id="GO:0005549">
    <property type="term" value="F:odorant binding"/>
    <property type="evidence" value="ECO:0007669"/>
    <property type="project" value="InterPro"/>
</dbReference>
<dbReference type="Proteomes" id="UP000694866">
    <property type="component" value="Unplaced"/>
</dbReference>
<evidence type="ECO:0000256" key="7">
    <source>
        <dbReference type="ARBA" id="ARBA00023136"/>
    </source>
</evidence>
<gene>
    <name evidence="12 13" type="primary">LOC105269216</name>
</gene>
<dbReference type="AlphaFoldDB" id="A0A9R1U5A2"/>
<accession>A0A9R1TEE7</accession>
<feature type="transmembrane region" description="Helical" evidence="10">
    <location>
        <begin position="314"/>
        <end position="333"/>
    </location>
</feature>
<evidence type="ECO:0000256" key="10">
    <source>
        <dbReference type="RuleBase" id="RU351113"/>
    </source>
</evidence>
<evidence type="ECO:0000256" key="4">
    <source>
        <dbReference type="ARBA" id="ARBA00022692"/>
    </source>
</evidence>
<dbReference type="OrthoDB" id="7548151at2759"/>
<proteinExistence type="inferred from homology"/>
<dbReference type="GO" id="GO:0004984">
    <property type="term" value="F:olfactory receptor activity"/>
    <property type="evidence" value="ECO:0007669"/>
    <property type="project" value="InterPro"/>
</dbReference>
<keyword evidence="2" id="KW-1003">Cell membrane</keyword>
<feature type="transmembrane region" description="Helical" evidence="10">
    <location>
        <begin position="62"/>
        <end position="85"/>
    </location>
</feature>
<dbReference type="GeneID" id="105269216"/>
<evidence type="ECO:0000313" key="12">
    <source>
        <dbReference type="RefSeq" id="XP_011307590.1"/>
    </source>
</evidence>
<name>A0A9R1U5A2_9HYME</name>
<evidence type="ECO:0000313" key="13">
    <source>
        <dbReference type="RefSeq" id="XP_011307591.1"/>
    </source>
</evidence>
<accession>A0A9R1U5A2</accession>
<evidence type="ECO:0000256" key="9">
    <source>
        <dbReference type="ARBA" id="ARBA00023224"/>
    </source>
</evidence>
<organism evidence="11 13">
    <name type="scientific">Fopius arisanus</name>
    <dbReference type="NCBI Taxonomy" id="64838"/>
    <lineage>
        <taxon>Eukaryota</taxon>
        <taxon>Metazoa</taxon>
        <taxon>Ecdysozoa</taxon>
        <taxon>Arthropoda</taxon>
        <taxon>Hexapoda</taxon>
        <taxon>Insecta</taxon>
        <taxon>Pterygota</taxon>
        <taxon>Neoptera</taxon>
        <taxon>Endopterygota</taxon>
        <taxon>Hymenoptera</taxon>
        <taxon>Apocrita</taxon>
        <taxon>Ichneumonoidea</taxon>
        <taxon>Braconidae</taxon>
        <taxon>Opiinae</taxon>
        <taxon>Fopius</taxon>
    </lineage>
</organism>
<keyword evidence="4 10" id="KW-0812">Transmembrane</keyword>
<keyword evidence="3 10" id="KW-0716">Sensory transduction</keyword>
<keyword evidence="11" id="KW-1185">Reference proteome</keyword>
<evidence type="ECO:0000256" key="1">
    <source>
        <dbReference type="ARBA" id="ARBA00004651"/>
    </source>
</evidence>
<evidence type="ECO:0000256" key="8">
    <source>
        <dbReference type="ARBA" id="ARBA00023170"/>
    </source>
</evidence>
<dbReference type="InterPro" id="IPR004117">
    <property type="entry name" value="7tm6_olfct_rcpt"/>
</dbReference>
<keyword evidence="9 10" id="KW-0807">Transducer</keyword>
<comment type="similarity">
    <text evidence="10">Belongs to the insect chemoreceptor superfamily. Heteromeric odorant receptor channel (TC 1.A.69) family.</text>
</comment>
<keyword evidence="8 10" id="KW-0675">Receptor</keyword>
<evidence type="ECO:0000313" key="11">
    <source>
        <dbReference type="Proteomes" id="UP000694866"/>
    </source>
</evidence>
<keyword evidence="7 10" id="KW-0472">Membrane</keyword>
<keyword evidence="5 10" id="KW-0552">Olfaction</keyword>
<dbReference type="PANTHER" id="PTHR21137">
    <property type="entry name" value="ODORANT RECEPTOR"/>
    <property type="match status" value="1"/>
</dbReference>
<evidence type="ECO:0000256" key="5">
    <source>
        <dbReference type="ARBA" id="ARBA00022725"/>
    </source>
</evidence>
<feature type="transmembrane region" description="Helical" evidence="10">
    <location>
        <begin position="125"/>
        <end position="146"/>
    </location>
</feature>
<evidence type="ECO:0000256" key="2">
    <source>
        <dbReference type="ARBA" id="ARBA00022475"/>
    </source>
</evidence>
<dbReference type="GO" id="GO:0005886">
    <property type="term" value="C:plasma membrane"/>
    <property type="evidence" value="ECO:0007669"/>
    <property type="project" value="UniProtKB-SubCell"/>
</dbReference>
<dbReference type="PANTHER" id="PTHR21137:SF35">
    <property type="entry name" value="ODORANT RECEPTOR 19A-RELATED"/>
    <property type="match status" value="1"/>
</dbReference>
<feature type="transmembrane region" description="Helical" evidence="10">
    <location>
        <begin position="97"/>
        <end position="118"/>
    </location>
</feature>
<reference evidence="12 13" key="1">
    <citation type="submission" date="2025-04" db="UniProtKB">
        <authorList>
            <consortium name="RefSeq"/>
        </authorList>
    </citation>
    <scope>IDENTIFICATION</scope>
    <source>
        <strain evidence="12 13">USDA-PBARC FA_bdor</strain>
        <tissue evidence="12 13">Whole organism</tissue>
    </source>
</reference>
<protein>
    <recommendedName>
        <fullName evidence="10">Odorant receptor</fullName>
    </recommendedName>
</protein>
<dbReference type="KEGG" id="fas:105269216"/>
<evidence type="ECO:0000256" key="3">
    <source>
        <dbReference type="ARBA" id="ARBA00022606"/>
    </source>
</evidence>
<keyword evidence="6 10" id="KW-1133">Transmembrane helix</keyword>
<dbReference type="RefSeq" id="XP_011307591.1">
    <property type="nucleotide sequence ID" value="XM_011309289.1"/>
</dbReference>
<comment type="subcellular location">
    <subcellularLocation>
        <location evidence="1 10">Cell membrane</location>
        <topology evidence="1 10">Multi-pass membrane protein</topology>
    </subcellularLocation>
</comment>
<feature type="transmembrane region" description="Helical" evidence="10">
    <location>
        <begin position="197"/>
        <end position="215"/>
    </location>
</feature>